<name>A0ABU6HBJ5_9RHOB</name>
<keyword evidence="1" id="KW-0732">Signal</keyword>
<organism evidence="2 3">
    <name type="scientific">Mesobacterium hydrothermale</name>
    <dbReference type="NCBI Taxonomy" id="3111907"/>
    <lineage>
        <taxon>Bacteria</taxon>
        <taxon>Pseudomonadati</taxon>
        <taxon>Pseudomonadota</taxon>
        <taxon>Alphaproteobacteria</taxon>
        <taxon>Rhodobacterales</taxon>
        <taxon>Roseobacteraceae</taxon>
        <taxon>Mesobacterium</taxon>
    </lineage>
</organism>
<evidence type="ECO:0000313" key="2">
    <source>
        <dbReference type="EMBL" id="MEC3859815.1"/>
    </source>
</evidence>
<reference evidence="2 3" key="1">
    <citation type="submission" date="2024-01" db="EMBL/GenBank/DDBJ databases">
        <title>Mesobacterium rodlantinim sp. nov., isolated from shallow sea hydrothermal systems off Kueishantao Island.</title>
        <authorList>
            <person name="Su Z."/>
            <person name="Tang K."/>
        </authorList>
    </citation>
    <scope>NUCLEOTIDE SEQUENCE [LARGE SCALE GENOMIC DNA]</scope>
    <source>
        <strain evidence="2 3">TK19101</strain>
    </source>
</reference>
<keyword evidence="3" id="KW-1185">Reference proteome</keyword>
<dbReference type="Proteomes" id="UP001348149">
    <property type="component" value="Unassembled WGS sequence"/>
</dbReference>
<dbReference type="RefSeq" id="WP_326295373.1">
    <property type="nucleotide sequence ID" value="NZ_JAYLLH010000001.1"/>
</dbReference>
<evidence type="ECO:0000256" key="1">
    <source>
        <dbReference type="SAM" id="SignalP"/>
    </source>
</evidence>
<accession>A0ABU6HBJ5</accession>
<feature type="signal peptide" evidence="1">
    <location>
        <begin position="1"/>
        <end position="18"/>
    </location>
</feature>
<gene>
    <name evidence="2" type="ORF">VK792_00840</name>
</gene>
<proteinExistence type="predicted"/>
<comment type="caution">
    <text evidence="2">The sequence shown here is derived from an EMBL/GenBank/DDBJ whole genome shotgun (WGS) entry which is preliminary data.</text>
</comment>
<protein>
    <submittedName>
        <fullName evidence="2">Uncharacterized protein</fullName>
    </submittedName>
</protein>
<feature type="chain" id="PRO_5047495561" evidence="1">
    <location>
        <begin position="19"/>
        <end position="211"/>
    </location>
</feature>
<dbReference type="EMBL" id="JAYLLH010000001">
    <property type="protein sequence ID" value="MEC3859815.1"/>
    <property type="molecule type" value="Genomic_DNA"/>
</dbReference>
<sequence length="211" mass="23109">MRFGLLSVCLFSAGAALADPCTDEIAALYAGGALDAFAQPPHRIETTSRLADGTVQYEYLTFFDSPLRSMNGLKGQGLFTLAIGSDTWTGPTPDGPWTKMPNQMPVDMEAFRRDMQGQFARNLTETDCPGLVDSDGETFRVYRYTTQTDKNDAQGGTFFGGSYTDFIDPDSGLLMRREETGSFAHYSPQPGTNVTVSVYSYDDARRLVAPD</sequence>
<evidence type="ECO:0000313" key="3">
    <source>
        <dbReference type="Proteomes" id="UP001348149"/>
    </source>
</evidence>